<protein>
    <submittedName>
        <fullName evidence="1">8876_t:CDS:1</fullName>
    </submittedName>
</protein>
<dbReference type="EMBL" id="CAJVPM010011655">
    <property type="protein sequence ID" value="CAG8582752.1"/>
    <property type="molecule type" value="Genomic_DNA"/>
</dbReference>
<name>A0ACA9MCJ2_9GLOM</name>
<gene>
    <name evidence="1" type="ORF">SCALOS_LOCUS6271</name>
</gene>
<evidence type="ECO:0000313" key="2">
    <source>
        <dbReference type="Proteomes" id="UP000789860"/>
    </source>
</evidence>
<reference evidence="1" key="1">
    <citation type="submission" date="2021-06" db="EMBL/GenBank/DDBJ databases">
        <authorList>
            <person name="Kallberg Y."/>
            <person name="Tangrot J."/>
            <person name="Rosling A."/>
        </authorList>
    </citation>
    <scope>NUCLEOTIDE SEQUENCE</scope>
    <source>
        <strain evidence="1">AU212A</strain>
    </source>
</reference>
<feature type="non-terminal residue" evidence="1">
    <location>
        <position position="282"/>
    </location>
</feature>
<comment type="caution">
    <text evidence="1">The sequence shown here is derived from an EMBL/GenBank/DDBJ whole genome shotgun (WGS) entry which is preliminary data.</text>
</comment>
<proteinExistence type="predicted"/>
<sequence length="282" mass="31637">MPGIPFTMSSNEFSQNSRFSIRIQNQRSETSVSGEIEEEKNSVKVSCENTYLSQIKSSNGLFADWKYDLEIVQQPVRARACGYGNKDFRSISPPICIKLNISTSSGPVNIDLYDRSFENCTTVWVKSSNPQVPKEKIINLIGSRSETCSIFADEHGKKGLWFIYANLGVRTVNDYFLRFQLFYLGWESVLNVGAGPIKELATIDSAEFKVFRNKQFPRVCSQLTKCLAKQGANIPLRNETAKVKNTSHSVEDEIVNNNNGTASNVNNLTNSPNIEEESGYDK</sequence>
<organism evidence="1 2">
    <name type="scientific">Scutellospora calospora</name>
    <dbReference type="NCBI Taxonomy" id="85575"/>
    <lineage>
        <taxon>Eukaryota</taxon>
        <taxon>Fungi</taxon>
        <taxon>Fungi incertae sedis</taxon>
        <taxon>Mucoromycota</taxon>
        <taxon>Glomeromycotina</taxon>
        <taxon>Glomeromycetes</taxon>
        <taxon>Diversisporales</taxon>
        <taxon>Gigasporaceae</taxon>
        <taxon>Scutellospora</taxon>
    </lineage>
</organism>
<dbReference type="Proteomes" id="UP000789860">
    <property type="component" value="Unassembled WGS sequence"/>
</dbReference>
<evidence type="ECO:0000313" key="1">
    <source>
        <dbReference type="EMBL" id="CAG8582752.1"/>
    </source>
</evidence>
<keyword evidence="2" id="KW-1185">Reference proteome</keyword>
<accession>A0ACA9MCJ2</accession>